<accession>A0ABU9GP04</accession>
<dbReference type="SUPFAM" id="SSF52540">
    <property type="entry name" value="P-loop containing nucleoside triphosphate hydrolases"/>
    <property type="match status" value="2"/>
</dbReference>
<evidence type="ECO:0000313" key="3">
    <source>
        <dbReference type="EMBL" id="MEL0629052.1"/>
    </source>
</evidence>
<organism evidence="3 4">
    <name type="scientific">Psychromonas aquatilis</name>
    <dbReference type="NCBI Taxonomy" id="2005072"/>
    <lineage>
        <taxon>Bacteria</taxon>
        <taxon>Pseudomonadati</taxon>
        <taxon>Pseudomonadota</taxon>
        <taxon>Gammaproteobacteria</taxon>
        <taxon>Alteromonadales</taxon>
        <taxon>Psychromonadaceae</taxon>
        <taxon>Psychromonas</taxon>
    </lineage>
</organism>
<evidence type="ECO:0000259" key="2">
    <source>
        <dbReference type="Pfam" id="PF13476"/>
    </source>
</evidence>
<sequence>MKILSLRFKNLNSLKGEWKIDFQDQAFQDNALFVITGQTGAGKSTILDAICLALYQQTPRLDKLTQSKNELMTRGTGDCLAEVEFAVKNKAYRVYWSQKRARNNADGNLQAPLCELSEIAGQVLATKSSEVLKQVTELTGLDFSRFTKSMLLAQGGFAAFLNASSGERAELLEELTGTEIYCEIAQYVYQQNKQIQAELTVLTEQAKVLSILDETEEEALVEEVKQLEIQQKSFTKQAQTLDKAVSWLQENAKYDKTIAEQKSKIESLEQKKTAFKSQETSLVNAEKAEKLRPIYESWQYALQLHNKVKVQLSNIIEKEKANRVAIESLQKQQLQQDNNVSLQQQETTQVIDEINKVLVPLDIAIRDKTTQKNSLREELASKQKQVDVSQSELTLMQQKSEGYQAQLKESQALLQEQDYVPALSDALSSVTLQLTQLDETKAKALNVSQSLSEAEQKKQLFLSSTEQVNQELQVLLTSMSPLQAKLKQLTDEINSANKVLPEGSLDGANQQLTLLQSELKEIHSGLPISEKLDFIEAELFKKQGELTRLDSSINDDQTQLHNLKEQGKQLVVDVTNTEKLLEQEQIIQSLAELQLKVQEDRPCPLCGSLSHPALVNYQKIDVPEHQLRLQQLQKALDKARSAYSELNGQLKSKVEQFRELQASQQSLLTDKKEKQQLWLNHGYLKNRSYEATSSAELIQLSEEVESKRNLIQQQVEILRALQQDHAGLEKQLQSVSEQQHQLSLKQQQNSYEEKRLVEKIASLQEELAEAKQKVEILHSRVTDALPEQIIHHQELSKLLFDAPQQWVKQATEQVEQYKTQLQYEQKITAELTELTQQVQLQDQALQQQKQVLAEVNDKAKTLMEEIEQLQLTRTQQFGEQSEQQLRDHSNAKLATSQAQLEKINKALQTELDVAQAVKGEILQITASEQRYLTESETKSAQFEQALIDSAFVDQAAFLKARLAPEEMQSLLSQRQQLQDDLLKENTRLETLLNQQTELKAIKLTDKSLQQVEDEIVALQQQIQAHQTTYATKFGLLQSNQANKLKQQGIVKQQQLKQQTAEQWEMLNKLIGSADGAKFRTFAQGVTLDNLVYLANKEMANLHQRYQLQRNIKQPLALQVIDLWQANAVRDVKTLSGGESFLVSLGLALALSNLVSHKTQIESLFLDEGFGTLDANTLEVALEALERLNASGKLIGIISHVDALKERINHQIHVTKGASAGFSQLSSEYQFKKESK</sequence>
<feature type="coiled-coil region" evidence="1">
    <location>
        <begin position="217"/>
        <end position="278"/>
    </location>
</feature>
<feature type="coiled-coil region" evidence="1">
    <location>
        <begin position="807"/>
        <end position="872"/>
    </location>
</feature>
<evidence type="ECO:0000313" key="4">
    <source>
        <dbReference type="Proteomes" id="UP001369082"/>
    </source>
</evidence>
<feature type="coiled-coil region" evidence="1">
    <location>
        <begin position="967"/>
        <end position="1028"/>
    </location>
</feature>
<gene>
    <name evidence="3" type="ORF">V6256_05465</name>
</gene>
<evidence type="ECO:0000256" key="1">
    <source>
        <dbReference type="SAM" id="Coils"/>
    </source>
</evidence>
<name>A0ABU9GP04_9GAMM</name>
<feature type="coiled-coil region" evidence="1">
    <location>
        <begin position="365"/>
        <end position="392"/>
    </location>
</feature>
<keyword evidence="1" id="KW-0175">Coiled coil</keyword>
<feature type="coiled-coil region" evidence="1">
    <location>
        <begin position="622"/>
        <end position="656"/>
    </location>
</feature>
<dbReference type="Proteomes" id="UP001369082">
    <property type="component" value="Unassembled WGS sequence"/>
</dbReference>
<dbReference type="PANTHER" id="PTHR32114:SF2">
    <property type="entry name" value="ABC TRANSPORTER ABCH.3"/>
    <property type="match status" value="1"/>
</dbReference>
<reference evidence="3 4" key="1">
    <citation type="submission" date="2024-02" db="EMBL/GenBank/DDBJ databases">
        <title>Bacteria isolated from the canopy kelp, Nereocystis luetkeana.</title>
        <authorList>
            <person name="Pfister C.A."/>
            <person name="Younker I.T."/>
            <person name="Light S.H."/>
        </authorList>
    </citation>
    <scope>NUCLEOTIDE SEQUENCE [LARGE SCALE GENOMIC DNA]</scope>
    <source>
        <strain evidence="3 4">TI.1.05</strain>
    </source>
</reference>
<dbReference type="PANTHER" id="PTHR32114">
    <property type="entry name" value="ABC TRANSPORTER ABCH.3"/>
    <property type="match status" value="1"/>
</dbReference>
<protein>
    <submittedName>
        <fullName evidence="3">AAA family ATPase</fullName>
    </submittedName>
</protein>
<dbReference type="RefSeq" id="WP_341597066.1">
    <property type="nucleotide sequence ID" value="NZ_JBAKAZ010000014.1"/>
</dbReference>
<dbReference type="InterPro" id="IPR038729">
    <property type="entry name" value="Rad50/SbcC_AAA"/>
</dbReference>
<dbReference type="Pfam" id="PF13558">
    <property type="entry name" value="SbcC_Walker_B"/>
    <property type="match status" value="1"/>
</dbReference>
<keyword evidence="4" id="KW-1185">Reference proteome</keyword>
<dbReference type="Gene3D" id="3.40.50.300">
    <property type="entry name" value="P-loop containing nucleotide triphosphate hydrolases"/>
    <property type="match status" value="2"/>
</dbReference>
<comment type="caution">
    <text evidence="3">The sequence shown here is derived from an EMBL/GenBank/DDBJ whole genome shotgun (WGS) entry which is preliminary data.</text>
</comment>
<feature type="coiled-coil region" evidence="1">
    <location>
        <begin position="711"/>
        <end position="780"/>
    </location>
</feature>
<dbReference type="Pfam" id="PF13476">
    <property type="entry name" value="AAA_23"/>
    <property type="match status" value="1"/>
</dbReference>
<proteinExistence type="predicted"/>
<feature type="domain" description="Rad50/SbcC-type AAA" evidence="2">
    <location>
        <begin position="5"/>
        <end position="271"/>
    </location>
</feature>
<dbReference type="EMBL" id="JBAKAZ010000014">
    <property type="protein sequence ID" value="MEL0629052.1"/>
    <property type="molecule type" value="Genomic_DNA"/>
</dbReference>
<dbReference type="InterPro" id="IPR027417">
    <property type="entry name" value="P-loop_NTPase"/>
</dbReference>